<dbReference type="PATRIC" id="fig|1410950.3.peg.921"/>
<dbReference type="Pfam" id="PF02452">
    <property type="entry name" value="PemK_toxin"/>
    <property type="match status" value="1"/>
</dbReference>
<evidence type="ECO:0000256" key="1">
    <source>
        <dbReference type="PIRNR" id="PIRNR033490"/>
    </source>
</evidence>
<protein>
    <recommendedName>
        <fullName evidence="1">mRNA interferase</fullName>
        <ecNumber evidence="1">3.1.-.-</ecNumber>
    </recommendedName>
</protein>
<keyword evidence="1" id="KW-0540">Nuclease</keyword>
<keyword evidence="1" id="KW-0378">Hydrolase</keyword>
<sequence>MDVVEQFSVYWVELDPTRGGEMNKTRPCVVVSPEELNAHLATVIIAPVTSTIREYPYRVHCFIAERDGEIATDQLRAIDKSRLKEKIGMLDESEISDLRSVFNQMFCV</sequence>
<organism evidence="2 3">
    <name type="scientific">Tannerella sp. oral taxon BU063 isolate Cell 5</name>
    <dbReference type="NCBI Taxonomy" id="1410950"/>
    <lineage>
        <taxon>Bacteria</taxon>
        <taxon>Pseudomonadati</taxon>
        <taxon>Bacteroidota</taxon>
        <taxon>Bacteroidia</taxon>
        <taxon>Bacteroidales</taxon>
        <taxon>Tannerellaceae</taxon>
        <taxon>Tannerella</taxon>
    </lineage>
</organism>
<dbReference type="PANTHER" id="PTHR33988">
    <property type="entry name" value="ENDORIBONUCLEASE MAZF-RELATED"/>
    <property type="match status" value="1"/>
</dbReference>
<dbReference type="EC" id="3.1.-.-" evidence="1"/>
<keyword evidence="1" id="KW-0255">Endonuclease</keyword>
<reference evidence="2 3" key="1">
    <citation type="submission" date="2013-11" db="EMBL/GenBank/DDBJ databases">
        <title>Single cell genomics of uncultured Tannerella BU063 (oral taxon 286).</title>
        <authorList>
            <person name="Beall C.J."/>
            <person name="Campbell A.G."/>
            <person name="Griffen A.L."/>
            <person name="Podar M."/>
            <person name="Leys E.J."/>
        </authorList>
    </citation>
    <scope>NUCLEOTIDE SEQUENCE [LARGE SCALE GENOMIC DNA]</scope>
    <source>
        <strain evidence="2">Cell 5</strain>
    </source>
</reference>
<dbReference type="InterPro" id="IPR003477">
    <property type="entry name" value="PemK-like"/>
</dbReference>
<evidence type="ECO:0000313" key="2">
    <source>
        <dbReference type="EMBL" id="ETK04794.1"/>
    </source>
</evidence>
<dbReference type="PANTHER" id="PTHR33988:SF2">
    <property type="entry name" value="ENDORIBONUCLEASE MAZF"/>
    <property type="match status" value="1"/>
</dbReference>
<dbReference type="GO" id="GO:0016787">
    <property type="term" value="F:hydrolase activity"/>
    <property type="evidence" value="ECO:0007669"/>
    <property type="project" value="UniProtKB-KW"/>
</dbReference>
<comment type="similarity">
    <text evidence="1">Belongs to the PemK/MazF family.</text>
</comment>
<dbReference type="Gene3D" id="2.30.30.110">
    <property type="match status" value="1"/>
</dbReference>
<dbReference type="AlphaFoldDB" id="W2CC27"/>
<dbReference type="PIRSF" id="PIRSF033490">
    <property type="entry name" value="MazF"/>
    <property type="match status" value="1"/>
</dbReference>
<dbReference type="GO" id="GO:0004521">
    <property type="term" value="F:RNA endonuclease activity"/>
    <property type="evidence" value="ECO:0007669"/>
    <property type="project" value="TreeGrafter"/>
</dbReference>
<dbReference type="SUPFAM" id="SSF50118">
    <property type="entry name" value="Cell growth inhibitor/plasmid maintenance toxic component"/>
    <property type="match status" value="1"/>
</dbReference>
<gene>
    <name evidence="2" type="ORF">T229_06950</name>
</gene>
<dbReference type="EMBL" id="AYYC01000611">
    <property type="protein sequence ID" value="ETK04794.1"/>
    <property type="molecule type" value="Genomic_DNA"/>
</dbReference>
<evidence type="ECO:0000313" key="3">
    <source>
        <dbReference type="Proteomes" id="UP000018872"/>
    </source>
</evidence>
<dbReference type="GO" id="GO:0016075">
    <property type="term" value="P:rRNA catabolic process"/>
    <property type="evidence" value="ECO:0007669"/>
    <property type="project" value="TreeGrafter"/>
</dbReference>
<dbReference type="Proteomes" id="UP000018872">
    <property type="component" value="Unassembled WGS sequence"/>
</dbReference>
<name>W2CC27_9BACT</name>
<dbReference type="InterPro" id="IPR011067">
    <property type="entry name" value="Plasmid_toxin/cell-grow_inhib"/>
</dbReference>
<dbReference type="GO" id="GO:0006402">
    <property type="term" value="P:mRNA catabolic process"/>
    <property type="evidence" value="ECO:0007669"/>
    <property type="project" value="TreeGrafter"/>
</dbReference>
<dbReference type="GO" id="GO:0003677">
    <property type="term" value="F:DNA binding"/>
    <property type="evidence" value="ECO:0007669"/>
    <property type="project" value="InterPro"/>
</dbReference>
<comment type="function">
    <text evidence="1">Toxic component of a type II toxin-antitoxin (TA) system.</text>
</comment>
<accession>W2CC27</accession>
<comment type="caution">
    <text evidence="2">The sequence shown here is derived from an EMBL/GenBank/DDBJ whole genome shotgun (WGS) entry which is preliminary data.</text>
</comment>
<proteinExistence type="inferred from homology"/>